<evidence type="ECO:0000313" key="1">
    <source>
        <dbReference type="EMBL" id="CAA3011815.1"/>
    </source>
</evidence>
<accession>A0A8S0U4T6</accession>
<keyword evidence="2" id="KW-1185">Reference proteome</keyword>
<reference evidence="1 2" key="1">
    <citation type="submission" date="2019-12" db="EMBL/GenBank/DDBJ databases">
        <authorList>
            <person name="Alioto T."/>
            <person name="Alioto T."/>
            <person name="Gomez Garrido J."/>
        </authorList>
    </citation>
    <scope>NUCLEOTIDE SEQUENCE [LARGE SCALE GENOMIC DNA]</scope>
</reference>
<comment type="caution">
    <text evidence="1">The sequence shown here is derived from an EMBL/GenBank/DDBJ whole genome shotgun (WGS) entry which is preliminary data.</text>
</comment>
<dbReference type="Proteomes" id="UP000594638">
    <property type="component" value="Unassembled WGS sequence"/>
</dbReference>
<evidence type="ECO:0000313" key="2">
    <source>
        <dbReference type="Proteomes" id="UP000594638"/>
    </source>
</evidence>
<protein>
    <submittedName>
        <fullName evidence="1">Uncharacterized protein</fullName>
    </submittedName>
</protein>
<dbReference type="Gramene" id="OE9A088508T1">
    <property type="protein sequence ID" value="OE9A088508C1"/>
    <property type="gene ID" value="OE9A088508"/>
</dbReference>
<name>A0A8S0U4T6_OLEEU</name>
<proteinExistence type="predicted"/>
<dbReference type="AlphaFoldDB" id="A0A8S0U4T6"/>
<dbReference type="EMBL" id="CACTIH010007380">
    <property type="protein sequence ID" value="CAA3011815.1"/>
    <property type="molecule type" value="Genomic_DNA"/>
</dbReference>
<gene>
    <name evidence="1" type="ORF">OLEA9_A088508</name>
</gene>
<dbReference type="OrthoDB" id="1296969at2759"/>
<sequence>MSISIDALALSGADYHDITVNFQDLNLADFELLPQSLLLSQNDDDDDDDEQAWRIIGCSLLLDLVCVIFRNVSRWKEDHH</sequence>
<organism evidence="1 2">
    <name type="scientific">Olea europaea subsp. europaea</name>
    <dbReference type="NCBI Taxonomy" id="158383"/>
    <lineage>
        <taxon>Eukaryota</taxon>
        <taxon>Viridiplantae</taxon>
        <taxon>Streptophyta</taxon>
        <taxon>Embryophyta</taxon>
        <taxon>Tracheophyta</taxon>
        <taxon>Spermatophyta</taxon>
        <taxon>Magnoliopsida</taxon>
        <taxon>eudicotyledons</taxon>
        <taxon>Gunneridae</taxon>
        <taxon>Pentapetalae</taxon>
        <taxon>asterids</taxon>
        <taxon>lamiids</taxon>
        <taxon>Lamiales</taxon>
        <taxon>Oleaceae</taxon>
        <taxon>Oleeae</taxon>
        <taxon>Olea</taxon>
    </lineage>
</organism>